<protein>
    <submittedName>
        <fullName evidence="2">Hypothetical_protein</fullName>
    </submittedName>
</protein>
<proteinExistence type="predicted"/>
<name>A0AA86TPP1_9EUKA</name>
<evidence type="ECO:0000313" key="2">
    <source>
        <dbReference type="EMBL" id="CAL6023247.1"/>
    </source>
</evidence>
<sequence>MSCAFNSFMKLSAFSLRTFSARLETSTSFTKTEKLHVRNGSKNGLFYYNAIVLFNSLSCQLDMNKRERCSAGNYMQLNDWEWKMAQQVQKPSAVYEPGCKGSKWKRSESGSACCYIMGVIGQKMSTGLDKSGLKVCLSESLTDKCWQNAEAYKSEGYVASQSIGVVILQQNNTFAALFMIMSLYTLIQA</sequence>
<dbReference type="AlphaFoldDB" id="A0AA86TPP1"/>
<evidence type="ECO:0000313" key="1">
    <source>
        <dbReference type="EMBL" id="CAI9924026.1"/>
    </source>
</evidence>
<keyword evidence="3" id="KW-1185">Reference proteome</keyword>
<dbReference type="Proteomes" id="UP001642409">
    <property type="component" value="Unassembled WGS sequence"/>
</dbReference>
<evidence type="ECO:0000313" key="3">
    <source>
        <dbReference type="Proteomes" id="UP001642409"/>
    </source>
</evidence>
<dbReference type="EMBL" id="CAXDID020000093">
    <property type="protein sequence ID" value="CAL6023247.1"/>
    <property type="molecule type" value="Genomic_DNA"/>
</dbReference>
<accession>A0AA86TPP1</accession>
<gene>
    <name evidence="1" type="ORF">HINF_LOCUS11671</name>
    <name evidence="2" type="ORF">HINF_LOCUS29039</name>
</gene>
<comment type="caution">
    <text evidence="1">The sequence shown here is derived from an EMBL/GenBank/DDBJ whole genome shotgun (WGS) entry which is preliminary data.</text>
</comment>
<organism evidence="1">
    <name type="scientific">Hexamita inflata</name>
    <dbReference type="NCBI Taxonomy" id="28002"/>
    <lineage>
        <taxon>Eukaryota</taxon>
        <taxon>Metamonada</taxon>
        <taxon>Diplomonadida</taxon>
        <taxon>Hexamitidae</taxon>
        <taxon>Hexamitinae</taxon>
        <taxon>Hexamita</taxon>
    </lineage>
</organism>
<dbReference type="EMBL" id="CATOUU010000302">
    <property type="protein sequence ID" value="CAI9924026.1"/>
    <property type="molecule type" value="Genomic_DNA"/>
</dbReference>
<reference evidence="1" key="1">
    <citation type="submission" date="2023-06" db="EMBL/GenBank/DDBJ databases">
        <authorList>
            <person name="Kurt Z."/>
        </authorList>
    </citation>
    <scope>NUCLEOTIDE SEQUENCE</scope>
</reference>
<reference evidence="2 3" key="2">
    <citation type="submission" date="2024-07" db="EMBL/GenBank/DDBJ databases">
        <authorList>
            <person name="Akdeniz Z."/>
        </authorList>
    </citation>
    <scope>NUCLEOTIDE SEQUENCE [LARGE SCALE GENOMIC DNA]</scope>
</reference>